<protein>
    <recommendedName>
        <fullName evidence="1">F-box domain-containing protein</fullName>
    </recommendedName>
</protein>
<dbReference type="InterPro" id="IPR050232">
    <property type="entry name" value="FBL13/AtMIF1-like"/>
</dbReference>
<dbReference type="SUPFAM" id="SSF52058">
    <property type="entry name" value="L domain-like"/>
    <property type="match status" value="1"/>
</dbReference>
<feature type="domain" description="F-box" evidence="1">
    <location>
        <begin position="68"/>
        <end position="123"/>
    </location>
</feature>
<dbReference type="Gene3D" id="1.20.1280.50">
    <property type="match status" value="1"/>
</dbReference>
<dbReference type="AlphaFoldDB" id="A0AAD5NG00"/>
<evidence type="ECO:0000259" key="1">
    <source>
        <dbReference type="PROSITE" id="PS50181"/>
    </source>
</evidence>
<dbReference type="InterPro" id="IPR036047">
    <property type="entry name" value="F-box-like_dom_sf"/>
</dbReference>
<dbReference type="SUPFAM" id="SSF81383">
    <property type="entry name" value="F-box domain"/>
    <property type="match status" value="1"/>
</dbReference>
<dbReference type="Gene3D" id="3.80.10.10">
    <property type="entry name" value="Ribonuclease Inhibitor"/>
    <property type="match status" value="1"/>
</dbReference>
<dbReference type="PANTHER" id="PTHR31900:SF34">
    <property type="entry name" value="EMB|CAB62440.1-RELATED"/>
    <property type="match status" value="1"/>
</dbReference>
<dbReference type="SMART" id="SM00579">
    <property type="entry name" value="FBD"/>
    <property type="match status" value="1"/>
</dbReference>
<organism evidence="2 3">
    <name type="scientific">Acer negundo</name>
    <name type="common">Box elder</name>
    <dbReference type="NCBI Taxonomy" id="4023"/>
    <lineage>
        <taxon>Eukaryota</taxon>
        <taxon>Viridiplantae</taxon>
        <taxon>Streptophyta</taxon>
        <taxon>Embryophyta</taxon>
        <taxon>Tracheophyta</taxon>
        <taxon>Spermatophyta</taxon>
        <taxon>Magnoliopsida</taxon>
        <taxon>eudicotyledons</taxon>
        <taxon>Gunneridae</taxon>
        <taxon>Pentapetalae</taxon>
        <taxon>rosids</taxon>
        <taxon>malvids</taxon>
        <taxon>Sapindales</taxon>
        <taxon>Sapindaceae</taxon>
        <taxon>Hippocastanoideae</taxon>
        <taxon>Acereae</taxon>
        <taxon>Acer</taxon>
    </lineage>
</organism>
<dbReference type="InterPro" id="IPR006566">
    <property type="entry name" value="FBD"/>
</dbReference>
<keyword evidence="3" id="KW-1185">Reference proteome</keyword>
<dbReference type="InterPro" id="IPR053781">
    <property type="entry name" value="F-box_AtFBL13-like"/>
</dbReference>
<dbReference type="CDD" id="cd22160">
    <property type="entry name" value="F-box_AtFBL13-like"/>
    <property type="match status" value="1"/>
</dbReference>
<gene>
    <name evidence="2" type="ORF">LWI28_001556</name>
</gene>
<dbReference type="Proteomes" id="UP001064489">
    <property type="component" value="Chromosome 12"/>
</dbReference>
<dbReference type="InterPro" id="IPR001810">
    <property type="entry name" value="F-box_dom"/>
</dbReference>
<sequence>MELKDTHMDAYLHILRKRQRYYSTVYGLRINIQDSQFYSWLLNDWERLMGICARLMDLERLDELNKGEDIINRLPDEVLTHILSCLETKEAIKTCVLSSRWKNLWTLIHNLHFDDWDHEFRESPNFRNFVDKILGHCQSKDIQDFSINCSISDDDIILSRITVWICFAIERKVRNLDINLSIDEEGEQLVRLPQSILTCKTLVNLKLCSGSCDFVFDIPDFVVCLPSLKILCIEVVYPNSNLMQKLFRSCTKLEELTIHGDLELNENVLTFDIIVPTLKTLKIYLLPNWKVKNIVSIHKFVVRARNLEQIYIDDDTLSCIVMDETPLLSDASLVGCFTLLSKIEPSKNEVNRAMELLRAIKNTKYLTLSEGIMGVLVLAFDGTLPTFPNLIQLESIIDASFGWKLLPHFLNNSPNLEVLTLSKEVNRDVPLDRFSYFESENVPSCLLFRVKKIKVMCMMGDLDELEVVRYLLKNSKVLERFWVFFMNKIDSKIKMYLQHQISKFPRGSYLCKVGFC</sequence>
<proteinExistence type="predicted"/>
<dbReference type="SMART" id="SM00256">
    <property type="entry name" value="FBOX"/>
    <property type="match status" value="1"/>
</dbReference>
<dbReference type="Pfam" id="PF24758">
    <property type="entry name" value="LRR_At5g56370"/>
    <property type="match status" value="1"/>
</dbReference>
<dbReference type="InterPro" id="IPR055411">
    <property type="entry name" value="LRR_FXL15/At3g58940/PEG3-like"/>
</dbReference>
<reference evidence="2" key="1">
    <citation type="journal article" date="2022" name="Plant J.">
        <title>Strategies of tolerance reflected in two North American maple genomes.</title>
        <authorList>
            <person name="McEvoy S.L."/>
            <person name="Sezen U.U."/>
            <person name="Trouern-Trend A."/>
            <person name="McMahon S.M."/>
            <person name="Schaberg P.G."/>
            <person name="Yang J."/>
            <person name="Wegrzyn J.L."/>
            <person name="Swenson N.G."/>
        </authorList>
    </citation>
    <scope>NUCLEOTIDE SEQUENCE</scope>
    <source>
        <strain evidence="2">91603</strain>
    </source>
</reference>
<dbReference type="PROSITE" id="PS50181">
    <property type="entry name" value="FBOX"/>
    <property type="match status" value="1"/>
</dbReference>
<reference evidence="2" key="2">
    <citation type="submission" date="2023-02" db="EMBL/GenBank/DDBJ databases">
        <authorList>
            <person name="Swenson N.G."/>
            <person name="Wegrzyn J.L."/>
            <person name="Mcevoy S.L."/>
        </authorList>
    </citation>
    <scope>NUCLEOTIDE SEQUENCE</scope>
    <source>
        <strain evidence="2">91603</strain>
        <tissue evidence="2">Leaf</tissue>
    </source>
</reference>
<dbReference type="PANTHER" id="PTHR31900">
    <property type="entry name" value="F-BOX/RNI SUPERFAMILY PROTEIN-RELATED"/>
    <property type="match status" value="1"/>
</dbReference>
<accession>A0AAD5NG00</accession>
<dbReference type="Pfam" id="PF08387">
    <property type="entry name" value="FBD"/>
    <property type="match status" value="1"/>
</dbReference>
<dbReference type="Pfam" id="PF00646">
    <property type="entry name" value="F-box"/>
    <property type="match status" value="1"/>
</dbReference>
<evidence type="ECO:0000313" key="2">
    <source>
        <dbReference type="EMBL" id="KAI9156166.1"/>
    </source>
</evidence>
<evidence type="ECO:0000313" key="3">
    <source>
        <dbReference type="Proteomes" id="UP001064489"/>
    </source>
</evidence>
<name>A0AAD5NG00_ACENE</name>
<dbReference type="InterPro" id="IPR032675">
    <property type="entry name" value="LRR_dom_sf"/>
</dbReference>
<comment type="caution">
    <text evidence="2">The sequence shown here is derived from an EMBL/GenBank/DDBJ whole genome shotgun (WGS) entry which is preliminary data.</text>
</comment>
<dbReference type="EMBL" id="JAJSOW010000107">
    <property type="protein sequence ID" value="KAI9156166.1"/>
    <property type="molecule type" value="Genomic_DNA"/>
</dbReference>